<organism evidence="1 2">
    <name type="scientific">Bradyrhizobium macuxiense</name>
    <dbReference type="NCBI Taxonomy" id="1755647"/>
    <lineage>
        <taxon>Bacteria</taxon>
        <taxon>Pseudomonadati</taxon>
        <taxon>Pseudomonadota</taxon>
        <taxon>Alphaproteobacteria</taxon>
        <taxon>Hyphomicrobiales</taxon>
        <taxon>Nitrobacteraceae</taxon>
        <taxon>Bradyrhizobium</taxon>
    </lineage>
</organism>
<reference evidence="1 2" key="1">
    <citation type="submission" date="2015-11" db="EMBL/GenBank/DDBJ databases">
        <title>Draft Genome Sequence of the Strain BR 10303 (Bradyrhizobium sp.) isolated from nodules of Centrolobium paraense.</title>
        <authorList>
            <person name="Zelli J.E."/>
            <person name="Simoes-Araujo J.L."/>
            <person name="Barauna A.C."/>
            <person name="Silva K."/>
        </authorList>
    </citation>
    <scope>NUCLEOTIDE SEQUENCE [LARGE SCALE GENOMIC DNA]</scope>
    <source>
        <strain evidence="1 2">BR 10303</strain>
    </source>
</reference>
<evidence type="ECO:0000313" key="1">
    <source>
        <dbReference type="EMBL" id="KWV54326.1"/>
    </source>
</evidence>
<name>A0A109JSI5_9BRAD</name>
<evidence type="ECO:0000313" key="2">
    <source>
        <dbReference type="Proteomes" id="UP000057737"/>
    </source>
</evidence>
<keyword evidence="2" id="KW-1185">Reference proteome</keyword>
<gene>
    <name evidence="1" type="ORF">AS156_00945</name>
</gene>
<sequence length="78" mass="8700">MRTIRTKGEYARLKSRSPQAVTKWIATGKISKAAIIGDGPRARIWVEQADADLAANLDPSQQWSQEVPANDPLAWLRQ</sequence>
<dbReference type="Proteomes" id="UP000057737">
    <property type="component" value="Unassembled WGS sequence"/>
</dbReference>
<protein>
    <recommendedName>
        <fullName evidence="3">Helix-turn-helix domain-containing protein</fullName>
    </recommendedName>
</protein>
<proteinExistence type="predicted"/>
<evidence type="ECO:0008006" key="3">
    <source>
        <dbReference type="Google" id="ProtNLM"/>
    </source>
</evidence>
<accession>A0A109JSI5</accession>
<dbReference type="AlphaFoldDB" id="A0A109JSI5"/>
<comment type="caution">
    <text evidence="1">The sequence shown here is derived from an EMBL/GenBank/DDBJ whole genome shotgun (WGS) entry which is preliminary data.</text>
</comment>
<dbReference type="EMBL" id="LNCU01000072">
    <property type="protein sequence ID" value="KWV54326.1"/>
    <property type="molecule type" value="Genomic_DNA"/>
</dbReference>